<evidence type="ECO:0000259" key="1">
    <source>
        <dbReference type="Pfam" id="PF05685"/>
    </source>
</evidence>
<dbReference type="EMBL" id="BMKK01000004">
    <property type="protein sequence ID" value="GGD58136.1"/>
    <property type="molecule type" value="Genomic_DNA"/>
</dbReference>
<dbReference type="PANTHER" id="PTHR34107:SF4">
    <property type="entry name" value="SLL1222 PROTEIN"/>
    <property type="match status" value="1"/>
</dbReference>
<name>A0A916YSP2_9BACT</name>
<protein>
    <recommendedName>
        <fullName evidence="1">Putative restriction endonuclease domain-containing protein</fullName>
    </recommendedName>
</protein>
<evidence type="ECO:0000313" key="3">
    <source>
        <dbReference type="Proteomes" id="UP000609064"/>
    </source>
</evidence>
<evidence type="ECO:0000313" key="2">
    <source>
        <dbReference type="EMBL" id="GGD58136.1"/>
    </source>
</evidence>
<organism evidence="2 3">
    <name type="scientific">Emticicia aquatilis</name>
    <dbReference type="NCBI Taxonomy" id="1537369"/>
    <lineage>
        <taxon>Bacteria</taxon>
        <taxon>Pseudomonadati</taxon>
        <taxon>Bacteroidota</taxon>
        <taxon>Cytophagia</taxon>
        <taxon>Cytophagales</taxon>
        <taxon>Leadbetterellaceae</taxon>
        <taxon>Emticicia</taxon>
    </lineage>
</organism>
<dbReference type="SUPFAM" id="SSF52980">
    <property type="entry name" value="Restriction endonuclease-like"/>
    <property type="match status" value="1"/>
</dbReference>
<dbReference type="InterPro" id="IPR008538">
    <property type="entry name" value="Uma2"/>
</dbReference>
<sequence length="187" mass="21861">MTAISELENPISTELPKTLAEFLEWEQPLDGFKYEWNDGEIIQFSKMDKRQIFIFVRLNKLFFERVKMNNGSLASEYETMLSPIQMRRPDIVYLTDEQATEERNGIDVIPEFIIEVISTNDKPYQIEKKITEYFKAGVKVVWNILPEPELVYVYTSRKQVQICMDDDICSAAPVLPEFEVKVSEIFA</sequence>
<dbReference type="Pfam" id="PF05685">
    <property type="entry name" value="Uma2"/>
    <property type="match status" value="1"/>
</dbReference>
<comment type="caution">
    <text evidence="2">The sequence shown here is derived from an EMBL/GenBank/DDBJ whole genome shotgun (WGS) entry which is preliminary data.</text>
</comment>
<gene>
    <name evidence="2" type="ORF">GCM10011514_22730</name>
</gene>
<dbReference type="PANTHER" id="PTHR34107">
    <property type="entry name" value="SLL0198 PROTEIN-RELATED"/>
    <property type="match status" value="1"/>
</dbReference>
<reference evidence="2" key="1">
    <citation type="journal article" date="2014" name="Int. J. Syst. Evol. Microbiol.">
        <title>Complete genome sequence of Corynebacterium casei LMG S-19264T (=DSM 44701T), isolated from a smear-ripened cheese.</title>
        <authorList>
            <consortium name="US DOE Joint Genome Institute (JGI-PGF)"/>
            <person name="Walter F."/>
            <person name="Albersmeier A."/>
            <person name="Kalinowski J."/>
            <person name="Ruckert C."/>
        </authorList>
    </citation>
    <scope>NUCLEOTIDE SEQUENCE</scope>
    <source>
        <strain evidence="2">CGMCC 1.15958</strain>
    </source>
</reference>
<dbReference type="Proteomes" id="UP000609064">
    <property type="component" value="Unassembled WGS sequence"/>
</dbReference>
<keyword evidence="3" id="KW-1185">Reference proteome</keyword>
<feature type="domain" description="Putative restriction endonuclease" evidence="1">
    <location>
        <begin position="20"/>
        <end position="182"/>
    </location>
</feature>
<dbReference type="CDD" id="cd06260">
    <property type="entry name" value="DUF820-like"/>
    <property type="match status" value="1"/>
</dbReference>
<dbReference type="InterPro" id="IPR012296">
    <property type="entry name" value="Nuclease_put_TT1808"/>
</dbReference>
<dbReference type="AlphaFoldDB" id="A0A916YSP2"/>
<dbReference type="Gene3D" id="3.90.1570.10">
    <property type="entry name" value="tt1808, chain A"/>
    <property type="match status" value="1"/>
</dbReference>
<dbReference type="RefSeq" id="WP_188766202.1">
    <property type="nucleotide sequence ID" value="NZ_BMKK01000004.1"/>
</dbReference>
<reference evidence="2" key="2">
    <citation type="submission" date="2020-09" db="EMBL/GenBank/DDBJ databases">
        <authorList>
            <person name="Sun Q."/>
            <person name="Zhou Y."/>
        </authorList>
    </citation>
    <scope>NUCLEOTIDE SEQUENCE</scope>
    <source>
        <strain evidence="2">CGMCC 1.15958</strain>
    </source>
</reference>
<dbReference type="InterPro" id="IPR011335">
    <property type="entry name" value="Restrct_endonuc-II-like"/>
</dbReference>
<accession>A0A916YSP2</accession>
<proteinExistence type="predicted"/>